<dbReference type="Gene3D" id="6.10.330.20">
    <property type="match status" value="1"/>
</dbReference>
<keyword evidence="5" id="KW-0687">Ribonucleoprotein</keyword>
<dbReference type="Proteomes" id="UP000887565">
    <property type="component" value="Unplaced"/>
</dbReference>
<dbReference type="GO" id="GO:0032543">
    <property type="term" value="P:mitochondrial translation"/>
    <property type="evidence" value="ECO:0007669"/>
    <property type="project" value="TreeGrafter"/>
</dbReference>
<sequence>MWMELKTARTCLNVAAQRRKILNITRMLRRPISRLKFSTLVPSAAAEKCLKSRNADVDEKKQVKPEFVGWDNFRDFFDRKSNWGKPEVKTGRSWQASDLRKKSNSDLHKLWFVLLKERNALLSTQKEAKRLEIFFPGEERLYKLFIDQNSKCHYVMFFDQNRSFITAFSDGTKRNEMQSTQRYRTKGKFSFRSVRLEVTVGHFPQNCSYPFPSKTLLNLNLSVNGAEALRTDSCHVMDAERLIALIEEQRHVEESMENLEDIVSERNDAYYELEFGRTARRPKCRVTTPLGFHEERYLDESLLPLMPRPPTQDRDHHGYELPMLDDQATVFQKMYKEKLWLDKRDKEDDKKRELKQHKWIHRY</sequence>
<evidence type="ECO:0000256" key="6">
    <source>
        <dbReference type="ARBA" id="ARBA00035289"/>
    </source>
</evidence>
<proteinExistence type="inferred from homology"/>
<evidence type="ECO:0000256" key="2">
    <source>
        <dbReference type="ARBA" id="ARBA00009254"/>
    </source>
</evidence>
<name>A0A915HLG6_ROMCU</name>
<protein>
    <recommendedName>
        <fullName evidence="6">Large ribosomal subunit protein uL29m</fullName>
    </recommendedName>
</protein>
<evidence type="ECO:0000256" key="4">
    <source>
        <dbReference type="ARBA" id="ARBA00023128"/>
    </source>
</evidence>
<accession>A0A915HLG6</accession>
<dbReference type="InterPro" id="IPR038340">
    <property type="entry name" value="MRP-L47_sf"/>
</dbReference>
<keyword evidence="3" id="KW-0689">Ribosomal protein</keyword>
<keyword evidence="4" id="KW-0496">Mitochondrion</keyword>
<dbReference type="InterPro" id="IPR010729">
    <property type="entry name" value="Ribosomal_uL29_mit"/>
</dbReference>
<comment type="similarity">
    <text evidence="2">Belongs to the universal ribosomal protein uL29 family.</text>
</comment>
<evidence type="ECO:0000313" key="7">
    <source>
        <dbReference type="Proteomes" id="UP000887565"/>
    </source>
</evidence>
<dbReference type="WBParaSite" id="nRc.2.0.1.t02187-RA">
    <property type="protein sequence ID" value="nRc.2.0.1.t02187-RA"/>
    <property type="gene ID" value="nRc.2.0.1.g02187"/>
</dbReference>
<dbReference type="Pfam" id="PF06984">
    <property type="entry name" value="MRP-L47"/>
    <property type="match status" value="1"/>
</dbReference>
<dbReference type="GO" id="GO:0005762">
    <property type="term" value="C:mitochondrial large ribosomal subunit"/>
    <property type="evidence" value="ECO:0007669"/>
    <property type="project" value="TreeGrafter"/>
</dbReference>
<reference evidence="8" key="1">
    <citation type="submission" date="2022-11" db="UniProtKB">
        <authorList>
            <consortium name="WormBaseParasite"/>
        </authorList>
    </citation>
    <scope>IDENTIFICATION</scope>
</reference>
<evidence type="ECO:0000256" key="1">
    <source>
        <dbReference type="ARBA" id="ARBA00004173"/>
    </source>
</evidence>
<dbReference type="PANTHER" id="PTHR21183">
    <property type="entry name" value="RIBOSOMAL PROTEIN L47, MITOCHONDRIAL-RELATED"/>
    <property type="match status" value="1"/>
</dbReference>
<evidence type="ECO:0000256" key="3">
    <source>
        <dbReference type="ARBA" id="ARBA00022980"/>
    </source>
</evidence>
<keyword evidence="7" id="KW-1185">Reference proteome</keyword>
<dbReference type="AlphaFoldDB" id="A0A915HLG6"/>
<organism evidence="7 8">
    <name type="scientific">Romanomermis culicivorax</name>
    <name type="common">Nematode worm</name>
    <dbReference type="NCBI Taxonomy" id="13658"/>
    <lineage>
        <taxon>Eukaryota</taxon>
        <taxon>Metazoa</taxon>
        <taxon>Ecdysozoa</taxon>
        <taxon>Nematoda</taxon>
        <taxon>Enoplea</taxon>
        <taxon>Dorylaimia</taxon>
        <taxon>Mermithida</taxon>
        <taxon>Mermithoidea</taxon>
        <taxon>Mermithidae</taxon>
        <taxon>Romanomermis</taxon>
    </lineage>
</organism>
<dbReference type="PANTHER" id="PTHR21183:SF18">
    <property type="entry name" value="LARGE RIBOSOMAL SUBUNIT PROTEIN UL29M"/>
    <property type="match status" value="1"/>
</dbReference>
<comment type="subcellular location">
    <subcellularLocation>
        <location evidence="1">Mitochondrion</location>
    </subcellularLocation>
</comment>
<evidence type="ECO:0000256" key="5">
    <source>
        <dbReference type="ARBA" id="ARBA00023274"/>
    </source>
</evidence>
<dbReference type="GO" id="GO:0003735">
    <property type="term" value="F:structural constituent of ribosome"/>
    <property type="evidence" value="ECO:0007669"/>
    <property type="project" value="InterPro"/>
</dbReference>
<evidence type="ECO:0000313" key="8">
    <source>
        <dbReference type="WBParaSite" id="nRc.2.0.1.t02187-RA"/>
    </source>
</evidence>